<dbReference type="PRINTS" id="PR00724">
    <property type="entry name" value="CRBOXYPTASEC"/>
</dbReference>
<dbReference type="EMBL" id="JAYMYQ010000005">
    <property type="protein sequence ID" value="KAK7327771.1"/>
    <property type="molecule type" value="Genomic_DNA"/>
</dbReference>
<comment type="subcellular location">
    <subcellularLocation>
        <location evidence="1">Secreted</location>
    </subcellularLocation>
</comment>
<dbReference type="InterPro" id="IPR029058">
    <property type="entry name" value="AB_hydrolase_fold"/>
</dbReference>
<dbReference type="GO" id="GO:0005773">
    <property type="term" value="C:vacuole"/>
    <property type="evidence" value="ECO:0007669"/>
    <property type="project" value="TreeGrafter"/>
</dbReference>
<dbReference type="Proteomes" id="UP001367508">
    <property type="component" value="Unassembled WGS sequence"/>
</dbReference>
<dbReference type="AlphaFoldDB" id="A0AAN9Q9Z2"/>
<dbReference type="Gene3D" id="3.40.50.1820">
    <property type="entry name" value="alpha/beta hydrolase"/>
    <property type="match status" value="1"/>
</dbReference>
<evidence type="ECO:0000256" key="8">
    <source>
        <dbReference type="ARBA" id="ARBA00023157"/>
    </source>
</evidence>
<keyword evidence="3" id="KW-0964">Secreted</keyword>
<evidence type="ECO:0000256" key="5">
    <source>
        <dbReference type="ARBA" id="ARBA00022670"/>
    </source>
</evidence>
<keyword evidence="4 10" id="KW-0121">Carboxypeptidase</keyword>
<name>A0AAN9Q9Z2_CANGL</name>
<dbReference type="Pfam" id="PF00450">
    <property type="entry name" value="Peptidase_S10"/>
    <property type="match status" value="1"/>
</dbReference>
<dbReference type="InterPro" id="IPR001563">
    <property type="entry name" value="Peptidase_S10"/>
</dbReference>
<keyword evidence="7 10" id="KW-0378">Hydrolase</keyword>
<evidence type="ECO:0000256" key="1">
    <source>
        <dbReference type="ARBA" id="ARBA00004613"/>
    </source>
</evidence>
<feature type="signal peptide" evidence="10">
    <location>
        <begin position="1"/>
        <end position="26"/>
    </location>
</feature>
<dbReference type="Gene3D" id="3.40.50.11320">
    <property type="match status" value="1"/>
</dbReference>
<dbReference type="Gene3D" id="6.10.250.940">
    <property type="match status" value="1"/>
</dbReference>
<comment type="similarity">
    <text evidence="2 10">Belongs to the peptidase S10 family.</text>
</comment>
<evidence type="ECO:0000256" key="10">
    <source>
        <dbReference type="RuleBase" id="RU361156"/>
    </source>
</evidence>
<dbReference type="GO" id="GO:0005576">
    <property type="term" value="C:extracellular region"/>
    <property type="evidence" value="ECO:0007669"/>
    <property type="project" value="UniProtKB-SubCell"/>
</dbReference>
<dbReference type="SUPFAM" id="SSF53474">
    <property type="entry name" value="alpha/beta-Hydrolases"/>
    <property type="match status" value="1"/>
</dbReference>
<feature type="chain" id="PRO_5042661206" description="Carboxypeptidase" evidence="10">
    <location>
        <begin position="27"/>
        <end position="473"/>
    </location>
</feature>
<protein>
    <recommendedName>
        <fullName evidence="10">Carboxypeptidase</fullName>
        <ecNumber evidence="10">3.4.16.-</ecNumber>
    </recommendedName>
</protein>
<keyword evidence="5 10" id="KW-0645">Protease</keyword>
<evidence type="ECO:0000313" key="11">
    <source>
        <dbReference type="EMBL" id="KAK7327771.1"/>
    </source>
</evidence>
<keyword evidence="12" id="KW-1185">Reference proteome</keyword>
<evidence type="ECO:0000256" key="2">
    <source>
        <dbReference type="ARBA" id="ARBA00009431"/>
    </source>
</evidence>
<dbReference type="PROSITE" id="PS00131">
    <property type="entry name" value="CARBOXYPEPT_SER_SER"/>
    <property type="match status" value="1"/>
</dbReference>
<organism evidence="11 12">
    <name type="scientific">Canavalia gladiata</name>
    <name type="common">Sword bean</name>
    <name type="synonym">Dolichos gladiatus</name>
    <dbReference type="NCBI Taxonomy" id="3824"/>
    <lineage>
        <taxon>Eukaryota</taxon>
        <taxon>Viridiplantae</taxon>
        <taxon>Streptophyta</taxon>
        <taxon>Embryophyta</taxon>
        <taxon>Tracheophyta</taxon>
        <taxon>Spermatophyta</taxon>
        <taxon>Magnoliopsida</taxon>
        <taxon>eudicotyledons</taxon>
        <taxon>Gunneridae</taxon>
        <taxon>Pentapetalae</taxon>
        <taxon>rosids</taxon>
        <taxon>fabids</taxon>
        <taxon>Fabales</taxon>
        <taxon>Fabaceae</taxon>
        <taxon>Papilionoideae</taxon>
        <taxon>50 kb inversion clade</taxon>
        <taxon>NPAAA clade</taxon>
        <taxon>indigoferoid/millettioid clade</taxon>
        <taxon>Phaseoleae</taxon>
        <taxon>Canavalia</taxon>
    </lineage>
</organism>
<evidence type="ECO:0000256" key="3">
    <source>
        <dbReference type="ARBA" id="ARBA00022525"/>
    </source>
</evidence>
<dbReference type="FunFam" id="3.40.50.1820:FF:000013">
    <property type="entry name" value="Carboxypeptidase"/>
    <property type="match status" value="1"/>
</dbReference>
<evidence type="ECO:0000256" key="4">
    <source>
        <dbReference type="ARBA" id="ARBA00022645"/>
    </source>
</evidence>
<dbReference type="InterPro" id="IPR018202">
    <property type="entry name" value="Ser_caboxypep_ser_AS"/>
</dbReference>
<gene>
    <name evidence="11" type="ORF">VNO77_21862</name>
</gene>
<dbReference type="PANTHER" id="PTHR11802">
    <property type="entry name" value="SERINE PROTEASE FAMILY S10 SERINE CARBOXYPEPTIDASE"/>
    <property type="match status" value="1"/>
</dbReference>
<dbReference type="FunFam" id="3.40.50.11320:FF:000001">
    <property type="entry name" value="Carboxypeptidase"/>
    <property type="match status" value="1"/>
</dbReference>
<evidence type="ECO:0000256" key="9">
    <source>
        <dbReference type="ARBA" id="ARBA00023180"/>
    </source>
</evidence>
<sequence>MAKSGWFSHVFGIFTVLLCCSSFATSSSTEHPSLQQRKDKVGKLPGQAFNVSFAHYSGYVTVDENAGRTLFYWFIEALEDPQSKPLVLWLNGGPGCSSIAYGQAEEIGPFHINSNGKTLHLNPYSWNRAANILFLDTPVGVGFSYSNEESDLLKNGDKRTAEDNLVFLLKWFERFPQYKRTDFFISGESYAGHYVPQLSQAIVKYNLATKGNAINLKGFLVGNAVTDDFLDQLGIFEFMWSSGLISDQTYKLLNILCDSQSIIHTSDSCGKILEVADKEMGNIDPYSLYTPPCHANVSQINLLVRRKHRIGRLSAGYDPCTEKHSIVYFNQPKVQRALHVDPDHKPAVWETCSEVVNTHWKDSPISVLNIYRELIQAGLRIWVFSGNTDTVIPVTSTRYSINALNLPTVSPWRAWYDDGEVGGWTQEYDGLTFVVVRGAGHEVPLHRPKLALTLLKAFLAGTSMPNLELVGAS</sequence>
<evidence type="ECO:0000313" key="12">
    <source>
        <dbReference type="Proteomes" id="UP001367508"/>
    </source>
</evidence>
<keyword evidence="9" id="KW-0325">Glycoprotein</keyword>
<dbReference type="GO" id="GO:0006508">
    <property type="term" value="P:proteolysis"/>
    <property type="evidence" value="ECO:0007669"/>
    <property type="project" value="UniProtKB-KW"/>
</dbReference>
<evidence type="ECO:0000256" key="6">
    <source>
        <dbReference type="ARBA" id="ARBA00022729"/>
    </source>
</evidence>
<evidence type="ECO:0000256" key="7">
    <source>
        <dbReference type="ARBA" id="ARBA00022801"/>
    </source>
</evidence>
<accession>A0AAN9Q9Z2</accession>
<reference evidence="11 12" key="1">
    <citation type="submission" date="2024-01" db="EMBL/GenBank/DDBJ databases">
        <title>The genomes of 5 underutilized Papilionoideae crops provide insights into root nodulation and disease resistanc.</title>
        <authorList>
            <person name="Jiang F."/>
        </authorList>
    </citation>
    <scope>NUCLEOTIDE SEQUENCE [LARGE SCALE GENOMIC DNA]</scope>
    <source>
        <strain evidence="11">LVBAO_FW01</strain>
        <tissue evidence="11">Leaves</tissue>
    </source>
</reference>
<keyword evidence="8" id="KW-1015">Disulfide bond</keyword>
<keyword evidence="6 10" id="KW-0732">Signal</keyword>
<dbReference type="PANTHER" id="PTHR11802:SF32">
    <property type="entry name" value="SERINE CARBOXYPEPTIDASE-LIKE 29"/>
    <property type="match status" value="1"/>
</dbReference>
<dbReference type="GO" id="GO:0004185">
    <property type="term" value="F:serine-type carboxypeptidase activity"/>
    <property type="evidence" value="ECO:0007669"/>
    <property type="project" value="UniProtKB-UniRule"/>
</dbReference>
<dbReference type="EC" id="3.4.16.-" evidence="10"/>
<comment type="caution">
    <text evidence="11">The sequence shown here is derived from an EMBL/GenBank/DDBJ whole genome shotgun (WGS) entry which is preliminary data.</text>
</comment>
<dbReference type="PROSITE" id="PS00560">
    <property type="entry name" value="CARBOXYPEPT_SER_HIS"/>
    <property type="match status" value="1"/>
</dbReference>
<proteinExistence type="inferred from homology"/>
<dbReference type="InterPro" id="IPR033124">
    <property type="entry name" value="Ser_caboxypep_his_AS"/>
</dbReference>